<evidence type="ECO:0000256" key="3">
    <source>
        <dbReference type="ARBA" id="ARBA00004702"/>
    </source>
</evidence>
<dbReference type="PANTHER" id="PTHR22932:SF3">
    <property type="entry name" value="PROSTAGLANDIN E SYNTHASE 3"/>
    <property type="match status" value="1"/>
</dbReference>
<evidence type="ECO:0000256" key="2">
    <source>
        <dbReference type="ARBA" id="ARBA00004496"/>
    </source>
</evidence>
<dbReference type="AlphaFoldDB" id="A0AAW0MR89"/>
<evidence type="ECO:0000256" key="15">
    <source>
        <dbReference type="ARBA" id="ARBA00042997"/>
    </source>
</evidence>
<feature type="compositionally biased region" description="Acidic residues" evidence="16">
    <location>
        <begin position="180"/>
        <end position="197"/>
    </location>
</feature>
<comment type="caution">
    <text evidence="18">The sequence shown here is derived from an EMBL/GenBank/DDBJ whole genome shotgun (WGS) entry which is preliminary data.</text>
</comment>
<dbReference type="GO" id="GO:0005634">
    <property type="term" value="C:nucleus"/>
    <property type="evidence" value="ECO:0007669"/>
    <property type="project" value="TreeGrafter"/>
</dbReference>
<dbReference type="InterPro" id="IPR045250">
    <property type="entry name" value="p23-like"/>
</dbReference>
<evidence type="ECO:0000256" key="7">
    <source>
        <dbReference type="ARBA" id="ARBA00022516"/>
    </source>
</evidence>
<evidence type="ECO:0000256" key="4">
    <source>
        <dbReference type="ARBA" id="ARBA00012203"/>
    </source>
</evidence>
<name>A0AAW0MR89_9GOBI</name>
<evidence type="ECO:0000256" key="1">
    <source>
        <dbReference type="ARBA" id="ARBA00000609"/>
    </source>
</evidence>
<evidence type="ECO:0000256" key="13">
    <source>
        <dbReference type="ARBA" id="ARBA00025733"/>
    </source>
</evidence>
<keyword evidence="10" id="KW-0443">Lipid metabolism</keyword>
<feature type="region of interest" description="Disordered" evidence="16">
    <location>
        <begin position="26"/>
        <end position="49"/>
    </location>
</feature>
<organism evidence="18 19">
    <name type="scientific">Mugilogobius chulae</name>
    <name type="common">yellowstripe goby</name>
    <dbReference type="NCBI Taxonomy" id="88201"/>
    <lineage>
        <taxon>Eukaryota</taxon>
        <taxon>Metazoa</taxon>
        <taxon>Chordata</taxon>
        <taxon>Craniata</taxon>
        <taxon>Vertebrata</taxon>
        <taxon>Euteleostomi</taxon>
        <taxon>Actinopterygii</taxon>
        <taxon>Neopterygii</taxon>
        <taxon>Teleostei</taxon>
        <taxon>Neoteleostei</taxon>
        <taxon>Acanthomorphata</taxon>
        <taxon>Gobiaria</taxon>
        <taxon>Gobiiformes</taxon>
        <taxon>Gobioidei</taxon>
        <taxon>Gobiidae</taxon>
        <taxon>Gobionellinae</taxon>
        <taxon>Mugilogobius</taxon>
    </lineage>
</organism>
<dbReference type="InterPro" id="IPR008978">
    <property type="entry name" value="HSP20-like_chaperone"/>
</dbReference>
<dbReference type="EMBL" id="JBBPFD010000022">
    <property type="protein sequence ID" value="KAK7881662.1"/>
    <property type="molecule type" value="Genomic_DNA"/>
</dbReference>
<dbReference type="GO" id="GO:0007004">
    <property type="term" value="P:telomere maintenance via telomerase"/>
    <property type="evidence" value="ECO:0007669"/>
    <property type="project" value="TreeGrafter"/>
</dbReference>
<dbReference type="Proteomes" id="UP001460270">
    <property type="component" value="Unassembled WGS sequence"/>
</dbReference>
<evidence type="ECO:0000256" key="6">
    <source>
        <dbReference type="ARBA" id="ARBA00022501"/>
    </source>
</evidence>
<reference evidence="19" key="1">
    <citation type="submission" date="2024-04" db="EMBL/GenBank/DDBJ databases">
        <title>Salinicola lusitanus LLJ914,a marine bacterium isolated from the Okinawa Trough.</title>
        <authorList>
            <person name="Li J."/>
        </authorList>
    </citation>
    <scope>NUCLEOTIDE SEQUENCE [LARGE SCALE GENOMIC DNA]</scope>
</reference>
<dbReference type="PANTHER" id="PTHR22932">
    <property type="entry name" value="TELOMERASE-BINDING PROTEIN P23 HSP90 CO-CHAPERONE"/>
    <property type="match status" value="1"/>
</dbReference>
<feature type="region of interest" description="Disordered" evidence="16">
    <location>
        <begin position="164"/>
        <end position="204"/>
    </location>
</feature>
<evidence type="ECO:0000313" key="18">
    <source>
        <dbReference type="EMBL" id="KAK7881662.1"/>
    </source>
</evidence>
<keyword evidence="8" id="KW-0643">Prostaglandin biosynthesis</keyword>
<keyword evidence="12" id="KW-0413">Isomerase</keyword>
<keyword evidence="11" id="KW-0275">Fatty acid biosynthesis</keyword>
<dbReference type="GO" id="GO:0051087">
    <property type="term" value="F:protein-folding chaperone binding"/>
    <property type="evidence" value="ECO:0007669"/>
    <property type="project" value="TreeGrafter"/>
</dbReference>
<sequence length="204" mass="23449">MALNITLSCGSPKALETSLARTDYVTTSPDVPGPLRSGIRNRRRPVSDTDMHPATAKWYDRRDTVFIEFCVVDSKDVKVNFDKTKFGFSCVGGKDNVRHENQIDLFEAIDENESKHKRTDRSVLCVLRKAQPGVTWTRLTKEKEKIAWLKVDLNNYKNWAEDSDEENYDQFPDLMHNMDGEDMPDVDDDVDDEDSDDEKIPDLE</sequence>
<dbReference type="GO" id="GO:0006457">
    <property type="term" value="P:protein folding"/>
    <property type="evidence" value="ECO:0007669"/>
    <property type="project" value="TreeGrafter"/>
</dbReference>
<evidence type="ECO:0000256" key="11">
    <source>
        <dbReference type="ARBA" id="ARBA00023160"/>
    </source>
</evidence>
<dbReference type="SUPFAM" id="SSF49764">
    <property type="entry name" value="HSP20-like chaperones"/>
    <property type="match status" value="1"/>
</dbReference>
<keyword evidence="6" id="KW-0644">Prostaglandin metabolism</keyword>
<dbReference type="Pfam" id="PF04969">
    <property type="entry name" value="CS"/>
    <property type="match status" value="1"/>
</dbReference>
<accession>A0AAW0MR89</accession>
<dbReference type="Gene3D" id="2.60.40.790">
    <property type="match status" value="1"/>
</dbReference>
<keyword evidence="5" id="KW-0963">Cytoplasm</keyword>
<comment type="catalytic activity">
    <reaction evidence="1">
        <text>prostaglandin H2 = prostaglandin E2</text>
        <dbReference type="Rhea" id="RHEA:12893"/>
        <dbReference type="ChEBI" id="CHEBI:57405"/>
        <dbReference type="ChEBI" id="CHEBI:606564"/>
        <dbReference type="EC" id="5.3.99.3"/>
    </reaction>
</comment>
<evidence type="ECO:0000256" key="5">
    <source>
        <dbReference type="ARBA" id="ARBA00022490"/>
    </source>
</evidence>
<proteinExistence type="inferred from homology"/>
<evidence type="ECO:0000313" key="19">
    <source>
        <dbReference type="Proteomes" id="UP001460270"/>
    </source>
</evidence>
<keyword evidence="9" id="KW-0276">Fatty acid metabolism</keyword>
<comment type="similarity">
    <text evidence="13">Belongs to the p23/wos2 family.</text>
</comment>
<evidence type="ECO:0000256" key="8">
    <source>
        <dbReference type="ARBA" id="ARBA00022585"/>
    </source>
</evidence>
<protein>
    <recommendedName>
        <fullName evidence="14">Prostaglandin E synthase 3</fullName>
        <ecNumber evidence="4">5.3.99.3</ecNumber>
    </recommendedName>
    <alternativeName>
        <fullName evidence="15">Cytosolic prostaglandin E2 synthase</fullName>
    </alternativeName>
</protein>
<dbReference type="EC" id="5.3.99.3" evidence="4"/>
<comment type="pathway">
    <text evidence="3">Lipid metabolism; prostaglandin biosynthesis.</text>
</comment>
<feature type="domain" description="CS" evidence="17">
    <location>
        <begin position="51"/>
        <end position="140"/>
    </location>
</feature>
<comment type="subcellular location">
    <subcellularLocation>
        <location evidence="2">Cytoplasm</location>
    </subcellularLocation>
</comment>
<dbReference type="GO" id="GO:0051879">
    <property type="term" value="F:Hsp90 protein binding"/>
    <property type="evidence" value="ECO:0007669"/>
    <property type="project" value="InterPro"/>
</dbReference>
<evidence type="ECO:0000256" key="9">
    <source>
        <dbReference type="ARBA" id="ARBA00022832"/>
    </source>
</evidence>
<dbReference type="PROSITE" id="PS51203">
    <property type="entry name" value="CS"/>
    <property type="match status" value="1"/>
</dbReference>
<dbReference type="GO" id="GO:0051131">
    <property type="term" value="P:chaperone-mediated protein complex assembly"/>
    <property type="evidence" value="ECO:0007669"/>
    <property type="project" value="TreeGrafter"/>
</dbReference>
<dbReference type="GO" id="GO:1905323">
    <property type="term" value="P:telomerase holoenzyme complex assembly"/>
    <property type="evidence" value="ECO:0007669"/>
    <property type="project" value="TreeGrafter"/>
</dbReference>
<dbReference type="GO" id="GO:0050220">
    <property type="term" value="F:prostaglandin-E synthase activity"/>
    <property type="evidence" value="ECO:0007669"/>
    <property type="project" value="UniProtKB-EC"/>
</dbReference>
<evidence type="ECO:0000259" key="17">
    <source>
        <dbReference type="PROSITE" id="PS51203"/>
    </source>
</evidence>
<keyword evidence="19" id="KW-1185">Reference proteome</keyword>
<evidence type="ECO:0000256" key="12">
    <source>
        <dbReference type="ARBA" id="ARBA00023235"/>
    </source>
</evidence>
<dbReference type="GO" id="GO:0005829">
    <property type="term" value="C:cytosol"/>
    <property type="evidence" value="ECO:0007669"/>
    <property type="project" value="TreeGrafter"/>
</dbReference>
<evidence type="ECO:0000256" key="14">
    <source>
        <dbReference type="ARBA" id="ARBA00040552"/>
    </source>
</evidence>
<keyword evidence="7" id="KW-0444">Lipid biosynthesis</keyword>
<gene>
    <name evidence="18" type="ORF">WMY93_030071</name>
</gene>
<evidence type="ECO:0000256" key="10">
    <source>
        <dbReference type="ARBA" id="ARBA00023098"/>
    </source>
</evidence>
<evidence type="ECO:0000256" key="16">
    <source>
        <dbReference type="SAM" id="MobiDB-lite"/>
    </source>
</evidence>
<dbReference type="GO" id="GO:0001516">
    <property type="term" value="P:prostaglandin biosynthetic process"/>
    <property type="evidence" value="ECO:0007669"/>
    <property type="project" value="UniProtKB-KW"/>
</dbReference>
<dbReference type="InterPro" id="IPR007052">
    <property type="entry name" value="CS_dom"/>
</dbReference>